<dbReference type="PANTHER" id="PTHR34408">
    <property type="entry name" value="FAMILY PROTEIN, PUTATIVE-RELATED"/>
    <property type="match status" value="1"/>
</dbReference>
<evidence type="ECO:0000313" key="10">
    <source>
        <dbReference type="EMBL" id="HIU47403.1"/>
    </source>
</evidence>
<evidence type="ECO:0000256" key="8">
    <source>
        <dbReference type="SAM" id="SignalP"/>
    </source>
</evidence>
<dbReference type="SUPFAM" id="SSF55486">
    <property type="entry name" value="Metalloproteases ('zincins'), catalytic domain"/>
    <property type="match status" value="1"/>
</dbReference>
<dbReference type="GO" id="GO:0004222">
    <property type="term" value="F:metalloendopeptidase activity"/>
    <property type="evidence" value="ECO:0007669"/>
    <property type="project" value="InterPro"/>
</dbReference>
<dbReference type="PANTHER" id="PTHR34408:SF2">
    <property type="entry name" value="CELL WALL-BINDING PROTEIN YWSB"/>
    <property type="match status" value="1"/>
</dbReference>
<dbReference type="InterPro" id="IPR001818">
    <property type="entry name" value="Pept_M10_metallopeptidase"/>
</dbReference>
<dbReference type="EMBL" id="DVNK01000053">
    <property type="protein sequence ID" value="HIU47403.1"/>
    <property type="molecule type" value="Genomic_DNA"/>
</dbReference>
<feature type="signal peptide" evidence="8">
    <location>
        <begin position="1"/>
        <end position="29"/>
    </location>
</feature>
<dbReference type="InterPro" id="IPR006970">
    <property type="entry name" value="PT"/>
</dbReference>
<proteinExistence type="predicted"/>
<protein>
    <submittedName>
        <fullName evidence="10">SH3 domain-containing protein</fullName>
    </submittedName>
</protein>
<evidence type="ECO:0000313" key="11">
    <source>
        <dbReference type="Proteomes" id="UP000824123"/>
    </source>
</evidence>
<feature type="domain" description="SH3b" evidence="9">
    <location>
        <begin position="555"/>
        <end position="618"/>
    </location>
</feature>
<comment type="caution">
    <text evidence="10">The sequence shown here is derived from an EMBL/GenBank/DDBJ whole genome shotgun (WGS) entry which is preliminary data.</text>
</comment>
<accession>A0A9D1LSQ6</accession>
<name>A0A9D1LSQ6_9FIRM</name>
<gene>
    <name evidence="10" type="ORF">IAC59_09145</name>
</gene>
<keyword evidence="1" id="KW-0645">Protease</keyword>
<dbReference type="PROSITE" id="PS51781">
    <property type="entry name" value="SH3B"/>
    <property type="match status" value="4"/>
</dbReference>
<dbReference type="GO" id="GO:0006508">
    <property type="term" value="P:proteolysis"/>
    <property type="evidence" value="ECO:0007669"/>
    <property type="project" value="UniProtKB-KW"/>
</dbReference>
<keyword evidence="4" id="KW-0677">Repeat</keyword>
<feature type="domain" description="SH3b" evidence="9">
    <location>
        <begin position="453"/>
        <end position="516"/>
    </location>
</feature>
<dbReference type="InterPro" id="IPR052354">
    <property type="entry name" value="Cell_Wall_Dynamics_Protein"/>
</dbReference>
<dbReference type="GO" id="GO:0031012">
    <property type="term" value="C:extracellular matrix"/>
    <property type="evidence" value="ECO:0007669"/>
    <property type="project" value="InterPro"/>
</dbReference>
<evidence type="ECO:0000256" key="2">
    <source>
        <dbReference type="ARBA" id="ARBA00022723"/>
    </source>
</evidence>
<keyword evidence="6" id="KW-0862">Zinc</keyword>
<evidence type="ECO:0000259" key="9">
    <source>
        <dbReference type="PROSITE" id="PS51781"/>
    </source>
</evidence>
<dbReference type="Pfam" id="PF00413">
    <property type="entry name" value="Peptidase_M10"/>
    <property type="match status" value="1"/>
</dbReference>
<sequence length="618" mass="65589">MRKGNSVVKGMVILALLLCALALGSGALAEGDLVCVEFTHYADGTVVAESYSVSTGAGYALKDYMVVEPWSFMINTSGANTDLSSGQIYSAIEAGMREWNSNMSQPKFSMNNTTTSLVAGVQDYNNVISFGKLDSGVLARTTAWYDKDFKLPEGYPATYLAVEADIVFNNQTFWTDVSAGGNGYDMQSLATHELGHTLGLADVYNTNYAYATMYGLGYANDVAARSLASPDLQGLSQYYNVPGYGGPGELPPLPTPTPVPTETPAPSATPAPVSATVNSGAGGLNLRTQPNTTGTVITVIPHGANVTIMSQSGDWSYIEYLTNTGVRFTGYAMTQYLQVSPNTTPTPSTQPSMQPSAQPSVTPTVTATPAPTEMPDEYATVNATSLNMRAQGSMTATIICQIPGGEKVRLISYSADWSYVEYNGLKGYVSSQYLVRDGAVATPTPAVTPGPDAREATVNVQTLLNMRRQPNLTSGIVTQIPGGKTVYVISESNGWSYIKYGSYTGYVSSQYLKYNDGGSTAPTAQPTAKPTTRPTTEPTARPTAKPTNEPTGSTGELKTVTLEHSLQMLNVRAGAGTNYSLVGQVPHGAQVEVLSTSGEWSQIKYGSVQGYVMSTYLK</sequence>
<feature type="compositionally biased region" description="Low complexity" evidence="7">
    <location>
        <begin position="520"/>
        <end position="547"/>
    </location>
</feature>
<dbReference type="GO" id="GO:0008270">
    <property type="term" value="F:zinc ion binding"/>
    <property type="evidence" value="ECO:0007669"/>
    <property type="project" value="InterPro"/>
</dbReference>
<reference evidence="10" key="1">
    <citation type="submission" date="2020-10" db="EMBL/GenBank/DDBJ databases">
        <authorList>
            <person name="Gilroy R."/>
        </authorList>
    </citation>
    <scope>NUCLEOTIDE SEQUENCE</scope>
    <source>
        <strain evidence="10">ChiSxjej2B14-8506</strain>
    </source>
</reference>
<feature type="region of interest" description="Disordered" evidence="7">
    <location>
        <begin position="342"/>
        <end position="373"/>
    </location>
</feature>
<feature type="domain" description="SH3b" evidence="9">
    <location>
        <begin position="376"/>
        <end position="438"/>
    </location>
</feature>
<evidence type="ECO:0000256" key="3">
    <source>
        <dbReference type="ARBA" id="ARBA00022729"/>
    </source>
</evidence>
<dbReference type="Proteomes" id="UP000824123">
    <property type="component" value="Unassembled WGS sequence"/>
</dbReference>
<feature type="region of interest" description="Disordered" evidence="7">
    <location>
        <begin position="518"/>
        <end position="556"/>
    </location>
</feature>
<feature type="compositionally biased region" description="Pro residues" evidence="7">
    <location>
        <begin position="249"/>
        <end position="269"/>
    </location>
</feature>
<dbReference type="SMART" id="SM00287">
    <property type="entry name" value="SH3b"/>
    <property type="match status" value="4"/>
</dbReference>
<feature type="chain" id="PRO_5038898899" evidence="8">
    <location>
        <begin position="30"/>
        <end position="618"/>
    </location>
</feature>
<evidence type="ECO:0000256" key="4">
    <source>
        <dbReference type="ARBA" id="ARBA00022737"/>
    </source>
</evidence>
<feature type="domain" description="SH3b" evidence="9">
    <location>
        <begin position="274"/>
        <end position="341"/>
    </location>
</feature>
<evidence type="ECO:0000256" key="6">
    <source>
        <dbReference type="ARBA" id="ARBA00022833"/>
    </source>
</evidence>
<organism evidence="10 11">
    <name type="scientific">Candidatus Fimadaptatus faecigallinarum</name>
    <dbReference type="NCBI Taxonomy" id="2840814"/>
    <lineage>
        <taxon>Bacteria</taxon>
        <taxon>Bacillati</taxon>
        <taxon>Bacillota</taxon>
        <taxon>Clostridia</taxon>
        <taxon>Eubacteriales</taxon>
        <taxon>Candidatus Fimadaptatus</taxon>
    </lineage>
</organism>
<keyword evidence="3 8" id="KW-0732">Signal</keyword>
<evidence type="ECO:0000256" key="1">
    <source>
        <dbReference type="ARBA" id="ARBA00022670"/>
    </source>
</evidence>
<dbReference type="AlphaFoldDB" id="A0A9D1LSQ6"/>
<dbReference type="Gene3D" id="3.40.390.10">
    <property type="entry name" value="Collagenase (Catalytic Domain)"/>
    <property type="match status" value="1"/>
</dbReference>
<dbReference type="Pfam" id="PF08239">
    <property type="entry name" value="SH3_3"/>
    <property type="match status" value="4"/>
</dbReference>
<dbReference type="InterPro" id="IPR024079">
    <property type="entry name" value="MetalloPept_cat_dom_sf"/>
</dbReference>
<feature type="compositionally biased region" description="Low complexity" evidence="7">
    <location>
        <begin position="342"/>
        <end position="371"/>
    </location>
</feature>
<evidence type="ECO:0000256" key="5">
    <source>
        <dbReference type="ARBA" id="ARBA00022801"/>
    </source>
</evidence>
<evidence type="ECO:0000256" key="7">
    <source>
        <dbReference type="SAM" id="MobiDB-lite"/>
    </source>
</evidence>
<keyword evidence="5" id="KW-0378">Hydrolase</keyword>
<dbReference type="Gene3D" id="2.30.30.40">
    <property type="entry name" value="SH3 Domains"/>
    <property type="match status" value="4"/>
</dbReference>
<feature type="region of interest" description="Disordered" evidence="7">
    <location>
        <begin position="246"/>
        <end position="289"/>
    </location>
</feature>
<reference evidence="10" key="2">
    <citation type="journal article" date="2021" name="PeerJ">
        <title>Extensive microbial diversity within the chicken gut microbiome revealed by metagenomics and culture.</title>
        <authorList>
            <person name="Gilroy R."/>
            <person name="Ravi A."/>
            <person name="Getino M."/>
            <person name="Pursley I."/>
            <person name="Horton D.L."/>
            <person name="Alikhan N.F."/>
            <person name="Baker D."/>
            <person name="Gharbi K."/>
            <person name="Hall N."/>
            <person name="Watson M."/>
            <person name="Adriaenssens E.M."/>
            <person name="Foster-Nyarko E."/>
            <person name="Jarju S."/>
            <person name="Secka A."/>
            <person name="Antonio M."/>
            <person name="Oren A."/>
            <person name="Chaudhuri R.R."/>
            <person name="La Ragione R."/>
            <person name="Hildebrand F."/>
            <person name="Pallen M.J."/>
        </authorList>
    </citation>
    <scope>NUCLEOTIDE SEQUENCE</scope>
    <source>
        <strain evidence="10">ChiSxjej2B14-8506</strain>
    </source>
</reference>
<dbReference type="Pfam" id="PF04886">
    <property type="entry name" value="PT"/>
    <property type="match status" value="1"/>
</dbReference>
<keyword evidence="2" id="KW-0479">Metal-binding</keyword>
<dbReference type="InterPro" id="IPR003646">
    <property type="entry name" value="SH3-like_bac-type"/>
</dbReference>